<comment type="caution">
    <text evidence="18">The sequence shown here is derived from an EMBL/GenBank/DDBJ whole genome shotgun (WGS) entry which is preliminary data.</text>
</comment>
<feature type="transmembrane region" description="Helical" evidence="17">
    <location>
        <begin position="317"/>
        <end position="335"/>
    </location>
</feature>
<dbReference type="STRING" id="1210063.GCA_001612665_00854"/>
<dbReference type="PANTHER" id="PTHR30622:SF4">
    <property type="entry name" value="UNDECAPRENYL-DIPHOSPHATASE"/>
    <property type="match status" value="1"/>
</dbReference>
<feature type="transmembrane region" description="Helical" evidence="17">
    <location>
        <begin position="148"/>
        <end position="169"/>
    </location>
</feature>
<evidence type="ECO:0000256" key="15">
    <source>
        <dbReference type="ARBA" id="ARBA00032932"/>
    </source>
</evidence>
<evidence type="ECO:0000256" key="11">
    <source>
        <dbReference type="ARBA" id="ARBA00023136"/>
    </source>
</evidence>
<dbReference type="EC" id="3.6.1.27" evidence="3 17"/>
<evidence type="ECO:0000256" key="12">
    <source>
        <dbReference type="ARBA" id="ARBA00023251"/>
    </source>
</evidence>
<gene>
    <name evidence="17" type="primary">uppP</name>
    <name evidence="18" type="ORF">DFR71_3193</name>
</gene>
<dbReference type="GO" id="GO:0050380">
    <property type="term" value="F:undecaprenyl-diphosphatase activity"/>
    <property type="evidence" value="ECO:0007669"/>
    <property type="project" value="UniProtKB-UniRule"/>
</dbReference>
<dbReference type="Proteomes" id="UP000294856">
    <property type="component" value="Unassembled WGS sequence"/>
</dbReference>
<organism evidence="18 19">
    <name type="scientific">Nocardia alba</name>
    <dbReference type="NCBI Taxonomy" id="225051"/>
    <lineage>
        <taxon>Bacteria</taxon>
        <taxon>Bacillati</taxon>
        <taxon>Actinomycetota</taxon>
        <taxon>Actinomycetes</taxon>
        <taxon>Mycobacteriales</taxon>
        <taxon>Nocardiaceae</taxon>
        <taxon>Nocardia</taxon>
    </lineage>
</organism>
<keyword evidence="11 17" id="KW-0472">Membrane</keyword>
<keyword evidence="19" id="KW-1185">Reference proteome</keyword>
<evidence type="ECO:0000256" key="7">
    <source>
        <dbReference type="ARBA" id="ARBA00022801"/>
    </source>
</evidence>
<feature type="transmembrane region" description="Helical" evidence="17">
    <location>
        <begin position="20"/>
        <end position="40"/>
    </location>
</feature>
<dbReference type="GO" id="GO:0008360">
    <property type="term" value="P:regulation of cell shape"/>
    <property type="evidence" value="ECO:0007669"/>
    <property type="project" value="UniProtKB-KW"/>
</dbReference>
<evidence type="ECO:0000256" key="5">
    <source>
        <dbReference type="ARBA" id="ARBA00022475"/>
    </source>
</evidence>
<comment type="catalytic activity">
    <reaction evidence="16 17">
        <text>di-trans,octa-cis-undecaprenyl diphosphate + H2O = di-trans,octa-cis-undecaprenyl phosphate + phosphate + H(+)</text>
        <dbReference type="Rhea" id="RHEA:28094"/>
        <dbReference type="ChEBI" id="CHEBI:15377"/>
        <dbReference type="ChEBI" id="CHEBI:15378"/>
        <dbReference type="ChEBI" id="CHEBI:43474"/>
        <dbReference type="ChEBI" id="CHEBI:58405"/>
        <dbReference type="ChEBI" id="CHEBI:60392"/>
        <dbReference type="EC" id="3.6.1.27"/>
    </reaction>
</comment>
<keyword evidence="10 17" id="KW-1133">Transmembrane helix</keyword>
<dbReference type="InterPro" id="IPR003824">
    <property type="entry name" value="UppP"/>
</dbReference>
<protein>
    <recommendedName>
        <fullName evidence="4 17">Undecaprenyl-diphosphatase</fullName>
        <ecNumber evidence="3 17">3.6.1.27</ecNumber>
    </recommendedName>
    <alternativeName>
        <fullName evidence="15 17">Bacitracin resistance protein</fullName>
    </alternativeName>
    <alternativeName>
        <fullName evidence="14 17">Undecaprenyl pyrophosphate phosphatase</fullName>
    </alternativeName>
</protein>
<keyword evidence="6 17" id="KW-0812">Transmembrane</keyword>
<evidence type="ECO:0000256" key="6">
    <source>
        <dbReference type="ARBA" id="ARBA00022692"/>
    </source>
</evidence>
<keyword evidence="13 17" id="KW-0961">Cell wall biogenesis/degradation</keyword>
<dbReference type="GO" id="GO:0009252">
    <property type="term" value="P:peptidoglycan biosynthetic process"/>
    <property type="evidence" value="ECO:0007669"/>
    <property type="project" value="UniProtKB-KW"/>
</dbReference>
<comment type="miscellaneous">
    <text evidence="17">Bacitracin is thought to be involved in the inhibition of peptidoglycan synthesis by sequestering undecaprenyl diphosphate, thereby reducing the pool of lipid carrier available.</text>
</comment>
<dbReference type="GO" id="GO:0005886">
    <property type="term" value="C:plasma membrane"/>
    <property type="evidence" value="ECO:0007669"/>
    <property type="project" value="UniProtKB-SubCell"/>
</dbReference>
<dbReference type="HAMAP" id="MF_01006">
    <property type="entry name" value="Undec_diphosphatase"/>
    <property type="match status" value="1"/>
</dbReference>
<evidence type="ECO:0000256" key="4">
    <source>
        <dbReference type="ARBA" id="ARBA00021581"/>
    </source>
</evidence>
<dbReference type="EMBL" id="SMFR01000002">
    <property type="protein sequence ID" value="TCJ97157.1"/>
    <property type="molecule type" value="Genomic_DNA"/>
</dbReference>
<evidence type="ECO:0000256" key="17">
    <source>
        <dbReference type="HAMAP-Rule" id="MF_01006"/>
    </source>
</evidence>
<comment type="similarity">
    <text evidence="2 17">Belongs to the UppP family.</text>
</comment>
<feature type="transmembrane region" description="Helical" evidence="17">
    <location>
        <begin position="124"/>
        <end position="142"/>
    </location>
</feature>
<dbReference type="PANTHER" id="PTHR30622">
    <property type="entry name" value="UNDECAPRENYL-DIPHOSPHATASE"/>
    <property type="match status" value="1"/>
</dbReference>
<dbReference type="AlphaFoldDB" id="A0A4R1FQI5"/>
<feature type="transmembrane region" description="Helical" evidence="17">
    <location>
        <begin position="78"/>
        <end position="97"/>
    </location>
</feature>
<evidence type="ECO:0000256" key="8">
    <source>
        <dbReference type="ARBA" id="ARBA00022960"/>
    </source>
</evidence>
<evidence type="ECO:0000256" key="13">
    <source>
        <dbReference type="ARBA" id="ARBA00023316"/>
    </source>
</evidence>
<keyword evidence="7 17" id="KW-0378">Hydrolase</keyword>
<evidence type="ECO:0000256" key="9">
    <source>
        <dbReference type="ARBA" id="ARBA00022984"/>
    </source>
</evidence>
<dbReference type="GO" id="GO:0071555">
    <property type="term" value="P:cell wall organization"/>
    <property type="evidence" value="ECO:0007669"/>
    <property type="project" value="UniProtKB-KW"/>
</dbReference>
<name>A0A4R1FQI5_9NOCA</name>
<reference evidence="18 19" key="1">
    <citation type="submission" date="2019-03" db="EMBL/GenBank/DDBJ databases">
        <title>Genomic Encyclopedia of Type Strains, Phase IV (KMG-IV): sequencing the most valuable type-strain genomes for metagenomic binning, comparative biology and taxonomic classification.</title>
        <authorList>
            <person name="Goeker M."/>
        </authorList>
    </citation>
    <scope>NUCLEOTIDE SEQUENCE [LARGE SCALE GENOMIC DNA]</scope>
    <source>
        <strain evidence="18 19">DSM 44684</strain>
    </source>
</reference>
<keyword evidence="9 17" id="KW-0573">Peptidoglycan synthesis</keyword>
<evidence type="ECO:0000256" key="14">
    <source>
        <dbReference type="ARBA" id="ARBA00032707"/>
    </source>
</evidence>
<accession>A0A4R1FQI5</accession>
<keyword evidence="12 17" id="KW-0046">Antibiotic resistance</keyword>
<dbReference type="GO" id="GO:0046677">
    <property type="term" value="P:response to antibiotic"/>
    <property type="evidence" value="ECO:0007669"/>
    <property type="project" value="UniProtKB-UniRule"/>
</dbReference>
<comment type="subcellular location">
    <subcellularLocation>
        <location evidence="1 17">Cell membrane</location>
        <topology evidence="1 17">Multi-pass membrane protein</topology>
    </subcellularLocation>
</comment>
<evidence type="ECO:0000313" key="19">
    <source>
        <dbReference type="Proteomes" id="UP000294856"/>
    </source>
</evidence>
<sequence length="336" mass="35966">MIQTIQTGMGPFRRPRRAHAKLVAMLTYFQATVIGAVQGVTELFPISSLGHSVLVAAWLGGDWQDLVTESESTTRTPYLAFVVALHVGTAVALLAHYRRDWIAIVTGLLSTVRTGRLDTVSQRLAILILIATVPVAILGPLLQHPLHVLFAAPLCAATFLVCNGVALIIGEGLRRRNEPSLAEYGRRFALQQHRTGIHTAAVPPRRQSDRPLAALGFGDALGIGAAQVGALLTGFSRAGLTIVGGLWRGLEHEHAAKFAFLLATPAILGAGILQIPELIGPETAGIRGPVLVGAVVSGLSSWLAVRFLERYFQTRTLLPFAVYCVVVGIFSIIRFA</sequence>
<dbReference type="Pfam" id="PF02673">
    <property type="entry name" value="BacA"/>
    <property type="match status" value="1"/>
</dbReference>
<keyword evidence="8 17" id="KW-0133">Cell shape</keyword>
<feature type="transmembrane region" description="Helical" evidence="17">
    <location>
        <begin position="255"/>
        <end position="273"/>
    </location>
</feature>
<evidence type="ECO:0000256" key="16">
    <source>
        <dbReference type="ARBA" id="ARBA00047594"/>
    </source>
</evidence>
<comment type="function">
    <text evidence="17">Catalyzes the dephosphorylation of undecaprenyl diphosphate (UPP). Confers resistance to bacitracin.</text>
</comment>
<evidence type="ECO:0000256" key="3">
    <source>
        <dbReference type="ARBA" id="ARBA00012374"/>
    </source>
</evidence>
<evidence type="ECO:0000256" key="2">
    <source>
        <dbReference type="ARBA" id="ARBA00010621"/>
    </source>
</evidence>
<feature type="transmembrane region" description="Helical" evidence="17">
    <location>
        <begin position="285"/>
        <end position="305"/>
    </location>
</feature>
<evidence type="ECO:0000256" key="1">
    <source>
        <dbReference type="ARBA" id="ARBA00004651"/>
    </source>
</evidence>
<proteinExistence type="inferred from homology"/>
<evidence type="ECO:0000313" key="18">
    <source>
        <dbReference type="EMBL" id="TCJ97157.1"/>
    </source>
</evidence>
<evidence type="ECO:0000256" key="10">
    <source>
        <dbReference type="ARBA" id="ARBA00022989"/>
    </source>
</evidence>
<keyword evidence="5 17" id="KW-1003">Cell membrane</keyword>